<sequence>MKLLYPLIAATALISACAPNIALDSDVERGLAGAALGYGAAKAMDENADHGAIIGGLAGVFCDDAGICSRPRY</sequence>
<feature type="chain" id="PRO_5045470419" description="YMGG-like Gly-zipper domain-containing protein" evidence="1">
    <location>
        <begin position="23"/>
        <end position="73"/>
    </location>
</feature>
<evidence type="ECO:0000313" key="2">
    <source>
        <dbReference type="EMBL" id="EDQ05752.1"/>
    </source>
</evidence>
<evidence type="ECO:0000313" key="3">
    <source>
        <dbReference type="Proteomes" id="UP000003257"/>
    </source>
</evidence>
<reference evidence="2 3" key="1">
    <citation type="submission" date="2007-11" db="EMBL/GenBank/DDBJ databases">
        <authorList>
            <person name="Wagner-Dobler I."/>
            <person name="Ferriera S."/>
            <person name="Johnson J."/>
            <person name="Kravitz S."/>
            <person name="Beeson K."/>
            <person name="Sutton G."/>
            <person name="Rogers Y.-H."/>
            <person name="Friedman R."/>
            <person name="Frazier M."/>
            <person name="Venter J.C."/>
        </authorList>
    </citation>
    <scope>NUCLEOTIDE SEQUENCE [LARGE SCALE GENOMIC DNA]</scope>
    <source>
        <strain evidence="2 3">HEL-45</strain>
    </source>
</reference>
<keyword evidence="1" id="KW-0732">Signal</keyword>
<feature type="signal peptide" evidence="1">
    <location>
        <begin position="1"/>
        <end position="22"/>
    </location>
</feature>
<evidence type="ECO:0000256" key="1">
    <source>
        <dbReference type="SAM" id="SignalP"/>
    </source>
</evidence>
<protein>
    <recommendedName>
        <fullName evidence="4">YMGG-like Gly-zipper domain-containing protein</fullName>
    </recommendedName>
</protein>
<dbReference type="PROSITE" id="PS51257">
    <property type="entry name" value="PROKAR_LIPOPROTEIN"/>
    <property type="match status" value="1"/>
</dbReference>
<keyword evidence="3" id="KW-1185">Reference proteome</keyword>
<comment type="caution">
    <text evidence="2">The sequence shown here is derived from an EMBL/GenBank/DDBJ whole genome shotgun (WGS) entry which is preliminary data.</text>
</comment>
<evidence type="ECO:0008006" key="4">
    <source>
        <dbReference type="Google" id="ProtNLM"/>
    </source>
</evidence>
<gene>
    <name evidence="2" type="ORF">OIHEL45_03040</name>
</gene>
<dbReference type="RefSeq" id="WP_007117822.1">
    <property type="nucleotide sequence ID" value="NZ_ABID01000001.1"/>
</dbReference>
<proteinExistence type="predicted"/>
<dbReference type="Proteomes" id="UP000003257">
    <property type="component" value="Unassembled WGS sequence"/>
</dbReference>
<accession>A0ABP2DBV9</accession>
<organism evidence="2 3">
    <name type="scientific">Sulfitobacter indolifex HEL-45</name>
    <dbReference type="NCBI Taxonomy" id="391624"/>
    <lineage>
        <taxon>Bacteria</taxon>
        <taxon>Pseudomonadati</taxon>
        <taxon>Pseudomonadota</taxon>
        <taxon>Alphaproteobacteria</taxon>
        <taxon>Rhodobacterales</taxon>
        <taxon>Roseobacteraceae</taxon>
        <taxon>Sulfitobacter</taxon>
    </lineage>
</organism>
<name>A0ABP2DBV9_9RHOB</name>
<dbReference type="EMBL" id="ABID01000001">
    <property type="protein sequence ID" value="EDQ05752.1"/>
    <property type="molecule type" value="Genomic_DNA"/>
</dbReference>